<dbReference type="AlphaFoldDB" id="A0A2P2E1B2"/>
<feature type="domain" description="DUF4395" evidence="2">
    <location>
        <begin position="10"/>
        <end position="139"/>
    </location>
</feature>
<dbReference type="Proteomes" id="UP000245133">
    <property type="component" value="Unassembled WGS sequence"/>
</dbReference>
<proteinExistence type="predicted"/>
<keyword evidence="1" id="KW-1133">Transmembrane helix</keyword>
<dbReference type="EMBL" id="BFBB01000007">
    <property type="protein sequence ID" value="GBF50678.1"/>
    <property type="molecule type" value="Genomic_DNA"/>
</dbReference>
<keyword evidence="1" id="KW-0812">Transmembrane</keyword>
<feature type="transmembrane region" description="Helical" evidence="1">
    <location>
        <begin position="114"/>
        <end position="137"/>
    </location>
</feature>
<protein>
    <recommendedName>
        <fullName evidence="2">DUF4395 domain-containing protein</fullName>
    </recommendedName>
</protein>
<evidence type="ECO:0000313" key="4">
    <source>
        <dbReference type="Proteomes" id="UP000245133"/>
    </source>
</evidence>
<comment type="caution">
    <text evidence="3">The sequence shown here is derived from an EMBL/GenBank/DDBJ whole genome shotgun (WGS) entry which is preliminary data.</text>
</comment>
<organism evidence="3 4">
    <name type="scientific">Leptospira ryugenii</name>
    <dbReference type="NCBI Taxonomy" id="1917863"/>
    <lineage>
        <taxon>Bacteria</taxon>
        <taxon>Pseudomonadati</taxon>
        <taxon>Spirochaetota</taxon>
        <taxon>Spirochaetia</taxon>
        <taxon>Leptospirales</taxon>
        <taxon>Leptospiraceae</taxon>
        <taxon>Leptospira</taxon>
    </lineage>
</organism>
<name>A0A2P2E1B2_9LEPT</name>
<dbReference type="OrthoDB" id="345402at2"/>
<keyword evidence="4" id="KW-1185">Reference proteome</keyword>
<keyword evidence="1" id="KW-0472">Membrane</keyword>
<reference evidence="3 4" key="1">
    <citation type="submission" date="2018-02" db="EMBL/GenBank/DDBJ databases">
        <title>Novel Leptospira species isolated from soil and water in Japan.</title>
        <authorList>
            <person name="Nakao R."/>
            <person name="Masuzawa T."/>
        </authorList>
    </citation>
    <scope>NUCLEOTIDE SEQUENCE [LARGE SCALE GENOMIC DNA]</scope>
    <source>
        <strain evidence="3 4">YH101</strain>
    </source>
</reference>
<accession>A0A2P2E1B2</accession>
<sequence length="158" mass="17691">MKIGFYPDVVNENATRIVASTVVVLGLLTIGLPNWISLGILFYGFTARVLYGPKFEPFAYIVSQILVPKWKIPFKPTAGPPKRFAQLIGFLFVLTAGSLFFANQTFYFRLTMSILVFFASLEAFVGFCAGCFFFAILMKIGLIPEDVCEKCNNLNFNK</sequence>
<feature type="transmembrane region" description="Helical" evidence="1">
    <location>
        <begin position="17"/>
        <end position="45"/>
    </location>
</feature>
<dbReference type="Pfam" id="PF14340">
    <property type="entry name" value="DUF4395"/>
    <property type="match status" value="1"/>
</dbReference>
<evidence type="ECO:0000259" key="2">
    <source>
        <dbReference type="Pfam" id="PF14340"/>
    </source>
</evidence>
<evidence type="ECO:0000256" key="1">
    <source>
        <dbReference type="SAM" id="Phobius"/>
    </source>
</evidence>
<dbReference type="InterPro" id="IPR025508">
    <property type="entry name" value="DUF4395"/>
</dbReference>
<feature type="transmembrane region" description="Helical" evidence="1">
    <location>
        <begin position="84"/>
        <end position="102"/>
    </location>
</feature>
<evidence type="ECO:0000313" key="3">
    <source>
        <dbReference type="EMBL" id="GBF50678.1"/>
    </source>
</evidence>
<gene>
    <name evidence="3" type="ORF">LPTSP4_22050</name>
</gene>
<dbReference type="RefSeq" id="WP_108976616.1">
    <property type="nucleotide sequence ID" value="NZ_BFBB01000007.1"/>
</dbReference>